<accession>A0AAV7IUI3</accession>
<reference evidence="2 3" key="1">
    <citation type="journal article" date="2021" name="J. Hered.">
        <title>A chromosome-level genome assembly of the parasitoid wasp, Cotesia glomerata (Hymenoptera: Braconidae).</title>
        <authorList>
            <person name="Pinto B.J."/>
            <person name="Weis J.J."/>
            <person name="Gamble T."/>
            <person name="Ode P.J."/>
            <person name="Paul R."/>
            <person name="Zaspel J.M."/>
        </authorList>
    </citation>
    <scope>NUCLEOTIDE SEQUENCE [LARGE SCALE GENOMIC DNA]</scope>
    <source>
        <strain evidence="2">CgM1</strain>
    </source>
</reference>
<proteinExistence type="predicted"/>
<protein>
    <submittedName>
        <fullName evidence="2">Uncharacterized protein</fullName>
    </submittedName>
</protein>
<organism evidence="2 3">
    <name type="scientific">Cotesia glomerata</name>
    <name type="common">Lepidopteran parasitic wasp</name>
    <name type="synonym">Apanteles glomeratus</name>
    <dbReference type="NCBI Taxonomy" id="32391"/>
    <lineage>
        <taxon>Eukaryota</taxon>
        <taxon>Metazoa</taxon>
        <taxon>Ecdysozoa</taxon>
        <taxon>Arthropoda</taxon>
        <taxon>Hexapoda</taxon>
        <taxon>Insecta</taxon>
        <taxon>Pterygota</taxon>
        <taxon>Neoptera</taxon>
        <taxon>Endopterygota</taxon>
        <taxon>Hymenoptera</taxon>
        <taxon>Apocrita</taxon>
        <taxon>Ichneumonoidea</taxon>
        <taxon>Braconidae</taxon>
        <taxon>Microgastrinae</taxon>
        <taxon>Cotesia</taxon>
    </lineage>
</organism>
<dbReference type="Proteomes" id="UP000826195">
    <property type="component" value="Unassembled WGS sequence"/>
</dbReference>
<keyword evidence="3" id="KW-1185">Reference proteome</keyword>
<feature type="region of interest" description="Disordered" evidence="1">
    <location>
        <begin position="48"/>
        <end position="71"/>
    </location>
</feature>
<evidence type="ECO:0000313" key="3">
    <source>
        <dbReference type="Proteomes" id="UP000826195"/>
    </source>
</evidence>
<evidence type="ECO:0000256" key="1">
    <source>
        <dbReference type="SAM" id="MobiDB-lite"/>
    </source>
</evidence>
<evidence type="ECO:0000313" key="2">
    <source>
        <dbReference type="EMBL" id="KAH0568489.1"/>
    </source>
</evidence>
<dbReference type="AlphaFoldDB" id="A0AAV7IUI3"/>
<feature type="compositionally biased region" description="Polar residues" evidence="1">
    <location>
        <begin position="57"/>
        <end position="66"/>
    </location>
</feature>
<sequence>MLLDKALLKLAARPTMLYPSLPAILLPPTHYQHMSVVHLPVAVAAPAPARTTPTPTGSHLPTSSLSRPRMSHPCEYTRTCHRSEVCESDKEQLFTVPVATTTTTTAAAAAANTDVMRAASDIYLRITQCYLQQPPATLSPCQEK</sequence>
<comment type="caution">
    <text evidence="2">The sequence shown here is derived from an EMBL/GenBank/DDBJ whole genome shotgun (WGS) entry which is preliminary data.</text>
</comment>
<dbReference type="EMBL" id="JAHXZJ010000001">
    <property type="protein sequence ID" value="KAH0568489.1"/>
    <property type="molecule type" value="Genomic_DNA"/>
</dbReference>
<name>A0AAV7IUI3_COTGL</name>
<gene>
    <name evidence="2" type="ORF">KQX54_021058</name>
</gene>